<name>A0A644T1Y6_9ZZZZ</name>
<gene>
    <name evidence="2" type="ORF">SDC9_06477</name>
</gene>
<reference evidence="2" key="1">
    <citation type="submission" date="2019-08" db="EMBL/GenBank/DDBJ databases">
        <authorList>
            <person name="Kucharzyk K."/>
            <person name="Murdoch R.W."/>
            <person name="Higgins S."/>
            <person name="Loffler F."/>
        </authorList>
    </citation>
    <scope>NUCLEOTIDE SEQUENCE</scope>
</reference>
<comment type="caution">
    <text evidence="2">The sequence shown here is derived from an EMBL/GenBank/DDBJ whole genome shotgun (WGS) entry which is preliminary data.</text>
</comment>
<evidence type="ECO:0000313" key="2">
    <source>
        <dbReference type="EMBL" id="MPL60913.1"/>
    </source>
</evidence>
<feature type="compositionally biased region" description="Polar residues" evidence="1">
    <location>
        <begin position="1349"/>
        <end position="1364"/>
    </location>
</feature>
<protein>
    <submittedName>
        <fullName evidence="2">Uncharacterized protein</fullName>
    </submittedName>
</protein>
<evidence type="ECO:0000256" key="1">
    <source>
        <dbReference type="SAM" id="MobiDB-lite"/>
    </source>
</evidence>
<sequence>MARDQDDVGLRLRHARRDRADARRRHQLHRDLGARVDLLEVVDQLREVLDRVDVVVRRRRDQRHALGRVPQTCDELGHLHARKLAALAGLGALRDLDFQLFAVVQVFGGHAEPARGHLLDLRRRVVAVRFGHEMRRILAALATVRLRADAVHRDVQGLVRLRPERAERHAGGDEALADRGDRFHLLDRHRLAERLDVEQVTDVNRRVRPHHRRILLPQVIARPVAGRLQHVHRLRFPGVLLAGAARLVEAADRQHVLTAKPALRMHLLQLVLDAVQADAGDARMHAREELGHHGARQAHRLEVQTTAIGGDDRDPHLRHDLQQARVDRVTIAAHVVDERAGQQAALDAVIDAVLREVGVHRRRARADQHGEVMAVDAFGRAHVHRGEGPQPLAGQPRMHRRGREDHRHRHLLGILMLVGQHEVQRARAHRVLRLGADPLEPLAQRFLIGAGGEGAVDHRHRVAEDLHHLGIFGIGDERAFEDQDLGLRAVLVEHVLQVAEAGLQRHHPAFTKGVDRRVGDLGEVLPEEVAQRAILLRQHRGRRVVAHRGERFLAVLGHRCKDLLEILERVARGDLPLAQLGARVQRLFRHVAHDRVQVDHLLDPVAEGLAVGEPVLDLLVVVEPALAHVDGDHLPRPERALFAHVHLVDRDHARLGARDQHAVAGHHIAHRAQPVAVEPAADPAAVGHRQRRRAIPGLHHRVAVGIHVLPLLRHVGRRLRPGLGHQHRLRHRRRAARTHHHLEHGIKRARVGGARRDDRLDVLGRVAEGRGGHADLVALHPVDVALQRVDLAVMGEHAEGLRQPPLREGVGGIALVVDREGRFKALVLQVRVELGDLLGQHHALVDDRARRQRADVEPGDLRRDRRLLDAAADDVELALEGLVVDVLLAADQDLLDLGTGRIRLLAQHLGVHRHVAPAIDVVPHPQHFALDDRAAALLRAEVDARQEDLADGDLLFHVRLVAGAADLVIEEGRRDLHVDARAIARLAVGIDRAAVPDRLQRLDAARHDPARGLAVQRHDETDAAGRLLVVLAVERVLRHPLALRFLGGNPGFIVFRHHSASSESGTVRVRGHVGHHHVAIKFGLGRGKALVARKGEGHGRLRDLAVVALDGLVGLGVREEETQLARDQLHPLAGGKRIAGAVLDPHLEAAAFEGHAADRHTLAGQLVVADVAPHLAVRRAGDEVVIVTACRQQRAERGVVGGGGGVERVIVAGREVEAPDPAGLPVDVAAEELALAIGQRHPLIARGVGRAAIVVGDLARMQLHRHLQRAARRRCEGAAGLRRQCRAQPSEQSQICQSRTHCHPSSERGRDRPRRPKPGAEAVAHSAATREAPSRYLTISAPASRPSRIAQTTSDAPRTMSPTA</sequence>
<proteinExistence type="predicted"/>
<accession>A0A644T1Y6</accession>
<dbReference type="EMBL" id="VSSQ01000013">
    <property type="protein sequence ID" value="MPL60913.1"/>
    <property type="molecule type" value="Genomic_DNA"/>
</dbReference>
<dbReference type="AntiFam" id="ANF00199">
    <property type="entry name" value="Shadow ORF (opposite gltB)"/>
</dbReference>
<feature type="region of interest" description="Disordered" evidence="1">
    <location>
        <begin position="1287"/>
        <end position="1364"/>
    </location>
</feature>
<organism evidence="2">
    <name type="scientific">bioreactor metagenome</name>
    <dbReference type="NCBI Taxonomy" id="1076179"/>
    <lineage>
        <taxon>unclassified sequences</taxon>
        <taxon>metagenomes</taxon>
        <taxon>ecological metagenomes</taxon>
    </lineage>
</organism>
<feature type="compositionally biased region" description="Polar residues" evidence="1">
    <location>
        <begin position="1287"/>
        <end position="1299"/>
    </location>
</feature>